<evidence type="ECO:0000313" key="2">
    <source>
        <dbReference type="Proteomes" id="UP000327118"/>
    </source>
</evidence>
<organism evidence="1 2">
    <name type="scientific">Aspergillus coremiiformis</name>
    <dbReference type="NCBI Taxonomy" id="138285"/>
    <lineage>
        <taxon>Eukaryota</taxon>
        <taxon>Fungi</taxon>
        <taxon>Dikarya</taxon>
        <taxon>Ascomycota</taxon>
        <taxon>Pezizomycotina</taxon>
        <taxon>Eurotiomycetes</taxon>
        <taxon>Eurotiomycetidae</taxon>
        <taxon>Eurotiales</taxon>
        <taxon>Aspergillaceae</taxon>
        <taxon>Aspergillus</taxon>
        <taxon>Aspergillus subgen. Circumdati</taxon>
    </lineage>
</organism>
<accession>A0A5N6YVA6</accession>
<dbReference type="Proteomes" id="UP000327118">
    <property type="component" value="Unassembled WGS sequence"/>
</dbReference>
<keyword evidence="2" id="KW-1185">Reference proteome</keyword>
<name>A0A5N6YVA6_9EURO</name>
<protein>
    <submittedName>
        <fullName evidence="1">Uncharacterized protein</fullName>
    </submittedName>
</protein>
<evidence type="ECO:0000313" key="1">
    <source>
        <dbReference type="EMBL" id="KAE8349038.1"/>
    </source>
</evidence>
<sequence>MDPVFTFSFSKCPPFFFPFAFPLTFVALGPSYAYDTQSDSLMCVFPLISLGRHSAKSSSFQVFSHAAVKLNYVSAPRMLRHAFCWIGGLYNTVFLPAFSFLNPVSFMEPNAFSLVQCPVFCGYAS</sequence>
<proteinExistence type="predicted"/>
<dbReference type="EMBL" id="ML739355">
    <property type="protein sequence ID" value="KAE8349038.1"/>
    <property type="molecule type" value="Genomic_DNA"/>
</dbReference>
<gene>
    <name evidence="1" type="ORF">BDV28DRAFT_142058</name>
</gene>
<dbReference type="AlphaFoldDB" id="A0A5N6YVA6"/>
<reference evidence="2" key="1">
    <citation type="submission" date="2019-04" db="EMBL/GenBank/DDBJ databases">
        <title>Friends and foes A comparative genomics studyof 23 Aspergillus species from section Flavi.</title>
        <authorList>
            <consortium name="DOE Joint Genome Institute"/>
            <person name="Kjaerbolling I."/>
            <person name="Vesth T."/>
            <person name="Frisvad J.C."/>
            <person name="Nybo J.L."/>
            <person name="Theobald S."/>
            <person name="Kildgaard S."/>
            <person name="Isbrandt T."/>
            <person name="Kuo A."/>
            <person name="Sato A."/>
            <person name="Lyhne E.K."/>
            <person name="Kogle M.E."/>
            <person name="Wiebenga A."/>
            <person name="Kun R.S."/>
            <person name="Lubbers R.J."/>
            <person name="Makela M.R."/>
            <person name="Barry K."/>
            <person name="Chovatia M."/>
            <person name="Clum A."/>
            <person name="Daum C."/>
            <person name="Haridas S."/>
            <person name="He G."/>
            <person name="LaButti K."/>
            <person name="Lipzen A."/>
            <person name="Mondo S."/>
            <person name="Riley R."/>
            <person name="Salamov A."/>
            <person name="Simmons B.A."/>
            <person name="Magnuson J.K."/>
            <person name="Henrissat B."/>
            <person name="Mortensen U.H."/>
            <person name="Larsen T.O."/>
            <person name="Devries R.P."/>
            <person name="Grigoriev I.V."/>
            <person name="Machida M."/>
            <person name="Baker S.E."/>
            <person name="Andersen M.R."/>
        </authorList>
    </citation>
    <scope>NUCLEOTIDE SEQUENCE [LARGE SCALE GENOMIC DNA]</scope>
    <source>
        <strain evidence="2">CBS 553.77</strain>
    </source>
</reference>